<dbReference type="Pfam" id="PF01476">
    <property type="entry name" value="LysM"/>
    <property type="match status" value="1"/>
</dbReference>
<name>A0AAW9MYR0_9FIRM</name>
<feature type="domain" description="LysM" evidence="1">
    <location>
        <begin position="41"/>
        <end position="89"/>
    </location>
</feature>
<evidence type="ECO:0000313" key="2">
    <source>
        <dbReference type="EMBL" id="MEB3429614.1"/>
    </source>
</evidence>
<protein>
    <submittedName>
        <fullName evidence="2">LysM peptidoglycan-binding domain-containing protein</fullName>
    </submittedName>
</protein>
<dbReference type="CDD" id="cd00118">
    <property type="entry name" value="LysM"/>
    <property type="match status" value="1"/>
</dbReference>
<dbReference type="Gene3D" id="3.10.350.10">
    <property type="entry name" value="LysM domain"/>
    <property type="match status" value="1"/>
</dbReference>
<dbReference type="PROSITE" id="PS51782">
    <property type="entry name" value="LYSM"/>
    <property type="match status" value="1"/>
</dbReference>
<keyword evidence="3" id="KW-1185">Reference proteome</keyword>
<dbReference type="AlphaFoldDB" id="A0AAW9MYR0"/>
<dbReference type="InterPro" id="IPR018392">
    <property type="entry name" value="LysM"/>
</dbReference>
<gene>
    <name evidence="2" type="ORF">VLK81_06255</name>
</gene>
<dbReference type="SUPFAM" id="SSF54106">
    <property type="entry name" value="LysM domain"/>
    <property type="match status" value="1"/>
</dbReference>
<sequence>MKKKLRIANKKRFTAFLVVILLLIILISLIRTRAVSKNNYEVISINKGETLWCIAEKYPNKDPRKFIYEIKEINNLNSSIIYPGQKIKVPY</sequence>
<evidence type="ECO:0000313" key="3">
    <source>
        <dbReference type="Proteomes" id="UP001357733"/>
    </source>
</evidence>
<evidence type="ECO:0000259" key="1">
    <source>
        <dbReference type="PROSITE" id="PS51782"/>
    </source>
</evidence>
<comment type="caution">
    <text evidence="2">The sequence shown here is derived from an EMBL/GenBank/DDBJ whole genome shotgun (WGS) entry which is preliminary data.</text>
</comment>
<organism evidence="2 3">
    <name type="scientific">Citroniella saccharovorans</name>
    <dbReference type="NCBI Taxonomy" id="2053367"/>
    <lineage>
        <taxon>Bacteria</taxon>
        <taxon>Bacillati</taxon>
        <taxon>Bacillota</taxon>
        <taxon>Tissierellia</taxon>
        <taxon>Tissierellales</taxon>
        <taxon>Peptoniphilaceae</taxon>
        <taxon>Citroniella</taxon>
    </lineage>
</organism>
<dbReference type="SMART" id="SM00257">
    <property type="entry name" value="LysM"/>
    <property type="match status" value="1"/>
</dbReference>
<dbReference type="EMBL" id="JAYKOT010000003">
    <property type="protein sequence ID" value="MEB3429614.1"/>
    <property type="molecule type" value="Genomic_DNA"/>
</dbReference>
<proteinExistence type="predicted"/>
<dbReference type="RefSeq" id="WP_324619793.1">
    <property type="nucleotide sequence ID" value="NZ_JAYKOT010000003.1"/>
</dbReference>
<accession>A0AAW9MYR0</accession>
<dbReference type="Proteomes" id="UP001357733">
    <property type="component" value="Unassembled WGS sequence"/>
</dbReference>
<reference evidence="2 3" key="1">
    <citation type="submission" date="2024-01" db="EMBL/GenBank/DDBJ databases">
        <title>Complete genome sequence of Citroniella saccharovorans strain M6.X9, isolated from human fecal sample.</title>
        <authorList>
            <person name="Cheng G."/>
            <person name="Westerholm M."/>
            <person name="Schnurer A."/>
        </authorList>
    </citation>
    <scope>NUCLEOTIDE SEQUENCE [LARGE SCALE GENOMIC DNA]</scope>
    <source>
        <strain evidence="2 3">DSM 29873</strain>
    </source>
</reference>
<dbReference type="InterPro" id="IPR036779">
    <property type="entry name" value="LysM_dom_sf"/>
</dbReference>